<evidence type="ECO:0000256" key="1">
    <source>
        <dbReference type="SAM" id="MobiDB-lite"/>
    </source>
</evidence>
<dbReference type="EMBL" id="CAJVPV010006087">
    <property type="protein sequence ID" value="CAG8600173.1"/>
    <property type="molecule type" value="Genomic_DNA"/>
</dbReference>
<name>A0A9N9CHK3_9GLOM</name>
<sequence length="294" mass="34199">MYQIEKFSRDFLELDSINERYDQFVNNDTEIIDDPNSLDKSILFHPVDGINSCPSTTFHSELFIPNNIHPVNPFYSILTRLLDLRDNIFFLDKNDLLSRISELMDEVNNLSNVENAPDSNIQFLIATLAYQISEICNKQVESINLLSEINTEATKKLTDAYHDGLASNIQTQCSVNPLVVDDAENVHKTPTRNQIDPFATMWCIKYLIDNKLQKPNKQQRYLLSLWTNVPVHDIDRWFIRTNINYIKTNDEKTARKKLSERAKTISKQLRKRGSITNGKHRVARKAQSMRYNPY</sequence>
<evidence type="ECO:0000313" key="3">
    <source>
        <dbReference type="Proteomes" id="UP000789342"/>
    </source>
</evidence>
<proteinExistence type="predicted"/>
<feature type="region of interest" description="Disordered" evidence="1">
    <location>
        <begin position="273"/>
        <end position="294"/>
    </location>
</feature>
<gene>
    <name evidence="2" type="ORF">AMORRO_LOCUS7751</name>
</gene>
<organism evidence="2 3">
    <name type="scientific">Acaulospora morrowiae</name>
    <dbReference type="NCBI Taxonomy" id="94023"/>
    <lineage>
        <taxon>Eukaryota</taxon>
        <taxon>Fungi</taxon>
        <taxon>Fungi incertae sedis</taxon>
        <taxon>Mucoromycota</taxon>
        <taxon>Glomeromycotina</taxon>
        <taxon>Glomeromycetes</taxon>
        <taxon>Diversisporales</taxon>
        <taxon>Acaulosporaceae</taxon>
        <taxon>Acaulospora</taxon>
    </lineage>
</organism>
<keyword evidence="3" id="KW-1185">Reference proteome</keyword>
<reference evidence="2" key="1">
    <citation type="submission" date="2021-06" db="EMBL/GenBank/DDBJ databases">
        <authorList>
            <person name="Kallberg Y."/>
            <person name="Tangrot J."/>
            <person name="Rosling A."/>
        </authorList>
    </citation>
    <scope>NUCLEOTIDE SEQUENCE</scope>
    <source>
        <strain evidence="2">CL551</strain>
    </source>
</reference>
<evidence type="ECO:0000313" key="2">
    <source>
        <dbReference type="EMBL" id="CAG8600173.1"/>
    </source>
</evidence>
<dbReference type="Proteomes" id="UP000789342">
    <property type="component" value="Unassembled WGS sequence"/>
</dbReference>
<feature type="compositionally biased region" description="Basic residues" evidence="1">
    <location>
        <begin position="273"/>
        <end position="284"/>
    </location>
</feature>
<dbReference type="AlphaFoldDB" id="A0A9N9CHK3"/>
<accession>A0A9N9CHK3</accession>
<dbReference type="OrthoDB" id="2448227at2759"/>
<protein>
    <submittedName>
        <fullName evidence="2">11813_t:CDS:1</fullName>
    </submittedName>
</protein>
<comment type="caution">
    <text evidence="2">The sequence shown here is derived from an EMBL/GenBank/DDBJ whole genome shotgun (WGS) entry which is preliminary data.</text>
</comment>